<dbReference type="Gene3D" id="1.10.246.20">
    <property type="entry name" value="Coactivator CBP, KIX domain"/>
    <property type="match status" value="1"/>
</dbReference>
<feature type="compositionally biased region" description="Polar residues" evidence="10">
    <location>
        <begin position="313"/>
        <end position="331"/>
    </location>
</feature>
<keyword evidence="5 9" id="KW-0010">Activator</keyword>
<comment type="function">
    <text evidence="9">Component of the Mediator complex, a coactivator involved in the regulated transcription of nearly all RNA polymerase II-dependent genes. Mediator functions as a bridge to convey information from gene-specific regulatory proteins to the basal RNA polymerase II transcription machinery. Mediator is recruited to promoters by direct interactions with regulatory proteins and serves as a scaffold for the assembly of a functional preinitiation complex with RNA polymerase II and the general transcription factors.</text>
</comment>
<proteinExistence type="inferred from homology"/>
<feature type="compositionally biased region" description="Low complexity" evidence="10">
    <location>
        <begin position="245"/>
        <end position="257"/>
    </location>
</feature>
<evidence type="ECO:0000259" key="13">
    <source>
        <dbReference type="Pfam" id="PF21539"/>
    </source>
</evidence>
<feature type="domain" description="ARC105/Med15 mediator subunit central" evidence="12">
    <location>
        <begin position="334"/>
        <end position="405"/>
    </location>
</feature>
<evidence type="ECO:0000256" key="8">
    <source>
        <dbReference type="ARBA" id="ARBA00032016"/>
    </source>
</evidence>
<dbReference type="Pfam" id="PF09606">
    <property type="entry name" value="Med15_N"/>
    <property type="match status" value="1"/>
</dbReference>
<evidence type="ECO:0000256" key="6">
    <source>
        <dbReference type="ARBA" id="ARBA00023163"/>
    </source>
</evidence>
<evidence type="ECO:0000256" key="9">
    <source>
        <dbReference type="RuleBase" id="RU364148"/>
    </source>
</evidence>
<feature type="domain" description="Mediator of RNA polymerase II transcription subunit 15 N-terminal" evidence="11">
    <location>
        <begin position="7"/>
        <end position="76"/>
    </location>
</feature>
<protein>
    <recommendedName>
        <fullName evidence="3 9">Mediator of RNA polymerase II transcription subunit 15</fullName>
    </recommendedName>
    <alternativeName>
        <fullName evidence="8 9">Mediator complex subunit 15</fullName>
    </alternativeName>
</protein>
<comment type="subunit">
    <text evidence="9">Component of the Mediator complex.</text>
</comment>
<dbReference type="Proteomes" id="UP000694941">
    <property type="component" value="Unplaced"/>
</dbReference>
<sequence>MADSSQDQSWRNDSYRQNVRARIEDAVQQAGNPTNKSVVELENHIFQKANTREEYLEYVARVMLHVRDMNPKKAAQKGLQPGQAMPTGAGGPGGQDPMLALKTLAGPGSGPNQPQVTQLGIQVLGGAGSGQSQPQLAMSQPGLVGSSAPNVVANSIPQQGLNPMVVTPSGRWPLGNLMTSQQQNQRPLLNPNMQLHLQKLRQQQQQQQAQSAQAHQQSPSTTQYPTQMSQQSGPTQFQGHSPAPVSVSSQGSTGSQSAVPSPANQHPSSVASSQMVASPAGYTPSPSSQIVPSPVGSMIGRTPGTVGVASPGSALNTPANLGSNASPASRTPQDDQAYLEKLKQLSKYREPLRRMIARIDKDENRKKELSKLKNLLDILSDPNKRCPMETLLKCEHVLEKLELKEQAVSILTSIVIQKFYLSNTCMDSLYHTGRFPSPPLKKKKVEEEGTDILQGEIARLDQRFKVQLDPVQHSGSRTVHLICQLDDKNLPCVPPIMITVPETYPDTPPLCNAHKPEYESTPFLQTIQKNLTLRLNKMAEKFSVTSLLDMWEMSVRQACSPRPAVAV</sequence>
<gene>
    <name evidence="15" type="primary">LOC106470403</name>
    <name evidence="9" type="synonym">MED15</name>
</gene>
<feature type="compositionally biased region" description="Low complexity" evidence="10">
    <location>
        <begin position="198"/>
        <end position="232"/>
    </location>
</feature>
<feature type="domain" description="ARC105/Med15 mediator subunit C-terminal" evidence="13">
    <location>
        <begin position="451"/>
        <end position="557"/>
    </location>
</feature>
<dbReference type="InterPro" id="IPR048385">
    <property type="entry name" value="Med15_central"/>
</dbReference>
<evidence type="ECO:0000256" key="5">
    <source>
        <dbReference type="ARBA" id="ARBA00023159"/>
    </source>
</evidence>
<feature type="region of interest" description="Disordered" evidence="10">
    <location>
        <begin position="72"/>
        <end position="96"/>
    </location>
</feature>
<keyword evidence="7 9" id="KW-0539">Nucleus</keyword>
<evidence type="ECO:0000256" key="1">
    <source>
        <dbReference type="ARBA" id="ARBA00004123"/>
    </source>
</evidence>
<comment type="similarity">
    <text evidence="2 9">Belongs to the Mediator complex subunit 15 family.</text>
</comment>
<evidence type="ECO:0000256" key="2">
    <source>
        <dbReference type="ARBA" id="ARBA00009807"/>
    </source>
</evidence>
<evidence type="ECO:0000313" key="15">
    <source>
        <dbReference type="RefSeq" id="XP_022254705.1"/>
    </source>
</evidence>
<dbReference type="Pfam" id="PF21539">
    <property type="entry name" value="Med15_C"/>
    <property type="match status" value="1"/>
</dbReference>
<keyword evidence="4 9" id="KW-0805">Transcription regulation</keyword>
<dbReference type="InterPro" id="IPR036529">
    <property type="entry name" value="KIX_dom_sf"/>
</dbReference>
<evidence type="ECO:0000313" key="14">
    <source>
        <dbReference type="Proteomes" id="UP000694941"/>
    </source>
</evidence>
<dbReference type="GeneID" id="106470403"/>
<dbReference type="CDD" id="cd11685">
    <property type="entry name" value="UEV_TSG101-like"/>
    <property type="match status" value="1"/>
</dbReference>
<organism evidence="14 15">
    <name type="scientific">Limulus polyphemus</name>
    <name type="common">Atlantic horseshoe crab</name>
    <dbReference type="NCBI Taxonomy" id="6850"/>
    <lineage>
        <taxon>Eukaryota</taxon>
        <taxon>Metazoa</taxon>
        <taxon>Ecdysozoa</taxon>
        <taxon>Arthropoda</taxon>
        <taxon>Chelicerata</taxon>
        <taxon>Merostomata</taxon>
        <taxon>Xiphosura</taxon>
        <taxon>Limulidae</taxon>
        <taxon>Limulus</taxon>
    </lineage>
</organism>
<feature type="compositionally biased region" description="Polar residues" evidence="10">
    <location>
        <begin position="258"/>
        <end position="276"/>
    </location>
</feature>
<accession>A0ABM1TFP9</accession>
<evidence type="ECO:0000256" key="3">
    <source>
        <dbReference type="ARBA" id="ARBA00019613"/>
    </source>
</evidence>
<evidence type="ECO:0000259" key="11">
    <source>
        <dbReference type="Pfam" id="PF09606"/>
    </source>
</evidence>
<dbReference type="PANTHER" id="PTHR31804:SF3">
    <property type="entry name" value="MEDIATOR OF RNA POLYMERASE II TRANSCRIPTION SUBUNIT 15"/>
    <property type="match status" value="1"/>
</dbReference>
<reference evidence="15" key="1">
    <citation type="submission" date="2025-08" db="UniProtKB">
        <authorList>
            <consortium name="RefSeq"/>
        </authorList>
    </citation>
    <scope>IDENTIFICATION</scope>
    <source>
        <tissue evidence="15">Muscle</tissue>
    </source>
</reference>
<feature type="region of interest" description="Disordered" evidence="10">
    <location>
        <begin position="198"/>
        <end position="334"/>
    </location>
</feature>
<comment type="subcellular location">
    <subcellularLocation>
        <location evidence="1 9">Nucleus</location>
    </subcellularLocation>
</comment>
<keyword evidence="6 9" id="KW-0804">Transcription</keyword>
<keyword evidence="14" id="KW-1185">Reference proteome</keyword>
<dbReference type="Pfam" id="PF21538">
    <property type="entry name" value="Med15_M"/>
    <property type="match status" value="1"/>
</dbReference>
<evidence type="ECO:0000256" key="7">
    <source>
        <dbReference type="ARBA" id="ARBA00023242"/>
    </source>
</evidence>
<feature type="compositionally biased region" description="Low complexity" evidence="10">
    <location>
        <begin position="284"/>
        <end position="297"/>
    </location>
</feature>
<dbReference type="RefSeq" id="XP_022254705.1">
    <property type="nucleotide sequence ID" value="XM_022398997.1"/>
</dbReference>
<evidence type="ECO:0000256" key="10">
    <source>
        <dbReference type="SAM" id="MobiDB-lite"/>
    </source>
</evidence>
<evidence type="ECO:0000259" key="12">
    <source>
        <dbReference type="Pfam" id="PF21538"/>
    </source>
</evidence>
<dbReference type="InterPro" id="IPR019087">
    <property type="entry name" value="Med15_N"/>
</dbReference>
<name>A0ABM1TFP9_LIMPO</name>
<dbReference type="InterPro" id="IPR048386">
    <property type="entry name" value="Med15_C"/>
</dbReference>
<dbReference type="PANTHER" id="PTHR31804">
    <property type="entry name" value="MEDIATOR OF RNA POLYMERASE II TRANSCRIPTION SUBUNIT 15"/>
    <property type="match status" value="1"/>
</dbReference>
<evidence type="ECO:0000256" key="4">
    <source>
        <dbReference type="ARBA" id="ARBA00023015"/>
    </source>
</evidence>